<evidence type="ECO:0000256" key="6">
    <source>
        <dbReference type="ARBA" id="ARBA00022692"/>
    </source>
</evidence>
<dbReference type="SUPFAM" id="SSF47384">
    <property type="entry name" value="Homodimeric domain of signal transducing histidine kinase"/>
    <property type="match status" value="1"/>
</dbReference>
<evidence type="ECO:0000256" key="5">
    <source>
        <dbReference type="ARBA" id="ARBA00022679"/>
    </source>
</evidence>
<keyword evidence="17" id="KW-1185">Reference proteome</keyword>
<dbReference type="PRINTS" id="PR00344">
    <property type="entry name" value="BCTRLSENSOR"/>
</dbReference>
<dbReference type="InterPro" id="IPR050351">
    <property type="entry name" value="BphY/WalK/GraS-like"/>
</dbReference>
<dbReference type="SUPFAM" id="SSF55874">
    <property type="entry name" value="ATPase domain of HSP90 chaperone/DNA topoisomerase II/histidine kinase"/>
    <property type="match status" value="1"/>
</dbReference>
<dbReference type="EC" id="2.7.13.3" evidence="3"/>
<gene>
    <name evidence="16" type="ORF">QRD43_01955</name>
</gene>
<evidence type="ECO:0000256" key="4">
    <source>
        <dbReference type="ARBA" id="ARBA00022553"/>
    </source>
</evidence>
<feature type="domain" description="PAS" evidence="15">
    <location>
        <begin position="405"/>
        <end position="449"/>
    </location>
</feature>
<dbReference type="RefSeq" id="WP_285980789.1">
    <property type="nucleotide sequence ID" value="NZ_JASVDS010000001.1"/>
</dbReference>
<feature type="domain" description="PAS" evidence="15">
    <location>
        <begin position="235"/>
        <end position="293"/>
    </location>
</feature>
<dbReference type="InterPro" id="IPR003661">
    <property type="entry name" value="HisK_dim/P_dom"/>
</dbReference>
<dbReference type="Pfam" id="PF02518">
    <property type="entry name" value="HATPase_c"/>
    <property type="match status" value="1"/>
</dbReference>
<feature type="domain" description="Histidine kinase" evidence="14">
    <location>
        <begin position="529"/>
        <end position="751"/>
    </location>
</feature>
<feature type="transmembrane region" description="Helical" evidence="13">
    <location>
        <begin position="18"/>
        <end position="39"/>
    </location>
</feature>
<dbReference type="PANTHER" id="PTHR42878">
    <property type="entry name" value="TWO-COMPONENT HISTIDINE KINASE"/>
    <property type="match status" value="1"/>
</dbReference>
<feature type="transmembrane region" description="Helical" evidence="13">
    <location>
        <begin position="160"/>
        <end position="181"/>
    </location>
</feature>
<dbReference type="SMART" id="SM00387">
    <property type="entry name" value="HATPase_c"/>
    <property type="match status" value="1"/>
</dbReference>
<evidence type="ECO:0000259" key="14">
    <source>
        <dbReference type="PROSITE" id="PS50109"/>
    </source>
</evidence>
<dbReference type="CDD" id="cd00075">
    <property type="entry name" value="HATPase"/>
    <property type="match status" value="1"/>
</dbReference>
<dbReference type="EMBL" id="JASVDS010000001">
    <property type="protein sequence ID" value="MDL5030656.1"/>
    <property type="molecule type" value="Genomic_DNA"/>
</dbReference>
<comment type="subcellular location">
    <subcellularLocation>
        <location evidence="2">Membrane</location>
        <topology evidence="2">Multi-pass membrane protein</topology>
    </subcellularLocation>
</comment>
<comment type="catalytic activity">
    <reaction evidence="1">
        <text>ATP + protein L-histidine = ADP + protein N-phospho-L-histidine.</text>
        <dbReference type="EC" id="2.7.13.3"/>
    </reaction>
</comment>
<evidence type="ECO:0000313" key="16">
    <source>
        <dbReference type="EMBL" id="MDL5030656.1"/>
    </source>
</evidence>
<dbReference type="InterPro" id="IPR036097">
    <property type="entry name" value="HisK_dim/P_sf"/>
</dbReference>
<dbReference type="CDD" id="cd00082">
    <property type="entry name" value="HisKA"/>
    <property type="match status" value="1"/>
</dbReference>
<evidence type="ECO:0000256" key="13">
    <source>
        <dbReference type="SAM" id="Phobius"/>
    </source>
</evidence>
<evidence type="ECO:0000259" key="15">
    <source>
        <dbReference type="PROSITE" id="PS50112"/>
    </source>
</evidence>
<dbReference type="Pfam" id="PF00512">
    <property type="entry name" value="HisKA"/>
    <property type="match status" value="1"/>
</dbReference>
<evidence type="ECO:0000256" key="11">
    <source>
        <dbReference type="ARBA" id="ARBA00023012"/>
    </source>
</evidence>
<dbReference type="PROSITE" id="PS50112">
    <property type="entry name" value="PAS"/>
    <property type="match status" value="2"/>
</dbReference>
<dbReference type="Gene3D" id="3.30.450.20">
    <property type="entry name" value="PAS domain"/>
    <property type="match status" value="2"/>
</dbReference>
<accession>A0ABT7LGH0</accession>
<keyword evidence="9 16" id="KW-0067">ATP-binding</keyword>
<dbReference type="InterPro" id="IPR004358">
    <property type="entry name" value="Sig_transdc_His_kin-like_C"/>
</dbReference>
<dbReference type="Gene3D" id="1.10.287.130">
    <property type="match status" value="1"/>
</dbReference>
<sequence>MALRLGALLPQSLVARVFLLHSAAMLLFVGLGFGGFVWYTTRTSMDQAIAEVDTLGSLISPAVGESAVIGDYDTIKRLLERAIDHPALDKAQFIDMKGALIDVRRQEHPGIGAPDWLLHRLENELVDANVPIGVGGRDYGVLRLSFHTQRVAGEIWRQGLLALALALTALGSGVVLVWFPLKRWLGNLGKIQAFGEQLQTQGGHLSSVAPDGAAPLEFRQTFEILNKAAASLQAERAQAAVTLSAIADGIATTNAQGELVLVNPVLADWLGSNPQDLLGRSLRSLVPHLHDDDDQESSSLVLLPRTFGAPRIVSVSRSAVRADDEQIAGWVYALRDVSEQQRLAAQLREELAARAAAMRSMRELLEQHRNRGSLSNLLALRDEAPSEIEHLSHLVGDLVQQLSSQSDQLEAIFALSPDAFVAFDAQGVVHYASPAFETLTGCEVAEVLGLDTAGLMRRLRAHCVESQPAFSIEQLAERRCTIELAQPRDRVLELALHRGTGATIRQVLHIHDLSHQVAVDRLKSEFVTTAAHELRTPMTSIYGFSELLMMRTPSPERLQDILGRIHRQSQAMMQILNELLDLSRMEARRGKDFVYEQLALAPVLAELVKDFQPADGREAPVLQTAPDVGLAEVRVDRAKLLQALRNVLSNAYKYSPGGGEVRVTLSRQPTRDGSGMQLAIGVQDRGIGMSAEELSHVTERFYRADKSGAIPGTGLGMAIVKEIVDLMDGRLSLSSVPGEGTCVTLTLPERLPVGEA</sequence>
<dbReference type="Pfam" id="PF13426">
    <property type="entry name" value="PAS_9"/>
    <property type="match status" value="1"/>
</dbReference>
<keyword evidence="6 13" id="KW-0812">Transmembrane</keyword>
<evidence type="ECO:0000256" key="3">
    <source>
        <dbReference type="ARBA" id="ARBA00012438"/>
    </source>
</evidence>
<evidence type="ECO:0000256" key="7">
    <source>
        <dbReference type="ARBA" id="ARBA00022741"/>
    </source>
</evidence>
<dbReference type="InterPro" id="IPR035965">
    <property type="entry name" value="PAS-like_dom_sf"/>
</dbReference>
<keyword evidence="4" id="KW-0597">Phosphoprotein</keyword>
<evidence type="ECO:0000256" key="2">
    <source>
        <dbReference type="ARBA" id="ARBA00004141"/>
    </source>
</evidence>
<dbReference type="PROSITE" id="PS50109">
    <property type="entry name" value="HIS_KIN"/>
    <property type="match status" value="1"/>
</dbReference>
<dbReference type="PANTHER" id="PTHR42878:SF7">
    <property type="entry name" value="SENSOR HISTIDINE KINASE GLRK"/>
    <property type="match status" value="1"/>
</dbReference>
<dbReference type="InterPro" id="IPR036890">
    <property type="entry name" value="HATPase_C_sf"/>
</dbReference>
<evidence type="ECO:0000256" key="12">
    <source>
        <dbReference type="ARBA" id="ARBA00023136"/>
    </source>
</evidence>
<dbReference type="SUPFAM" id="SSF55785">
    <property type="entry name" value="PYP-like sensor domain (PAS domain)"/>
    <property type="match status" value="2"/>
</dbReference>
<organism evidence="16 17">
    <name type="scientific">Roseateles subflavus</name>
    <dbReference type="NCBI Taxonomy" id="3053353"/>
    <lineage>
        <taxon>Bacteria</taxon>
        <taxon>Pseudomonadati</taxon>
        <taxon>Pseudomonadota</taxon>
        <taxon>Betaproteobacteria</taxon>
        <taxon>Burkholderiales</taxon>
        <taxon>Sphaerotilaceae</taxon>
        <taxon>Roseateles</taxon>
    </lineage>
</organism>
<comment type="caution">
    <text evidence="16">The sequence shown here is derived from an EMBL/GenBank/DDBJ whole genome shotgun (WGS) entry which is preliminary data.</text>
</comment>
<dbReference type="NCBIfam" id="TIGR00229">
    <property type="entry name" value="sensory_box"/>
    <property type="match status" value="2"/>
</dbReference>
<evidence type="ECO:0000313" key="17">
    <source>
        <dbReference type="Proteomes" id="UP001238603"/>
    </source>
</evidence>
<name>A0ABT7LGH0_9BURK</name>
<dbReference type="Proteomes" id="UP001238603">
    <property type="component" value="Unassembled WGS sequence"/>
</dbReference>
<dbReference type="SMART" id="SM00091">
    <property type="entry name" value="PAS"/>
    <property type="match status" value="2"/>
</dbReference>
<evidence type="ECO:0000256" key="9">
    <source>
        <dbReference type="ARBA" id="ARBA00022840"/>
    </source>
</evidence>
<keyword evidence="12 13" id="KW-0472">Membrane</keyword>
<reference evidence="16 17" key="1">
    <citation type="submission" date="2023-06" db="EMBL/GenBank/DDBJ databases">
        <title>Pelomonas sp. APW6 16S ribosomal RNA gene genome sequencing and assembly.</title>
        <authorList>
            <person name="Woo H."/>
        </authorList>
    </citation>
    <scope>NUCLEOTIDE SEQUENCE [LARGE SCALE GENOMIC DNA]</scope>
    <source>
        <strain evidence="16 17">APW6</strain>
    </source>
</reference>
<dbReference type="GO" id="GO:0005524">
    <property type="term" value="F:ATP binding"/>
    <property type="evidence" value="ECO:0007669"/>
    <property type="project" value="UniProtKB-KW"/>
</dbReference>
<keyword evidence="10 13" id="KW-1133">Transmembrane helix</keyword>
<evidence type="ECO:0000256" key="1">
    <source>
        <dbReference type="ARBA" id="ARBA00000085"/>
    </source>
</evidence>
<proteinExistence type="predicted"/>
<keyword evidence="8" id="KW-0418">Kinase</keyword>
<keyword evidence="7" id="KW-0547">Nucleotide-binding</keyword>
<keyword evidence="11" id="KW-0902">Two-component regulatory system</keyword>
<protein>
    <recommendedName>
        <fullName evidence="3">histidine kinase</fullName>
        <ecNumber evidence="3">2.7.13.3</ecNumber>
    </recommendedName>
</protein>
<dbReference type="InterPro" id="IPR003594">
    <property type="entry name" value="HATPase_dom"/>
</dbReference>
<dbReference type="Gene3D" id="3.30.565.10">
    <property type="entry name" value="Histidine kinase-like ATPase, C-terminal domain"/>
    <property type="match status" value="1"/>
</dbReference>
<dbReference type="InterPro" id="IPR000014">
    <property type="entry name" value="PAS"/>
</dbReference>
<evidence type="ECO:0000256" key="8">
    <source>
        <dbReference type="ARBA" id="ARBA00022777"/>
    </source>
</evidence>
<dbReference type="InterPro" id="IPR005467">
    <property type="entry name" value="His_kinase_dom"/>
</dbReference>
<dbReference type="Pfam" id="PF13188">
    <property type="entry name" value="PAS_8"/>
    <property type="match status" value="1"/>
</dbReference>
<dbReference type="SMART" id="SM00388">
    <property type="entry name" value="HisKA"/>
    <property type="match status" value="1"/>
</dbReference>
<dbReference type="CDD" id="cd00130">
    <property type="entry name" value="PAS"/>
    <property type="match status" value="2"/>
</dbReference>
<keyword evidence="5" id="KW-0808">Transferase</keyword>
<evidence type="ECO:0000256" key="10">
    <source>
        <dbReference type="ARBA" id="ARBA00022989"/>
    </source>
</evidence>